<protein>
    <submittedName>
        <fullName evidence="2">DUF4252 domain-containing protein</fullName>
    </submittedName>
</protein>
<reference evidence="3" key="1">
    <citation type="journal article" date="2019" name="Int. J. Syst. Evol. Microbiol.">
        <title>The Global Catalogue of Microorganisms (GCM) 10K type strain sequencing project: providing services to taxonomists for standard genome sequencing and annotation.</title>
        <authorList>
            <consortium name="The Broad Institute Genomics Platform"/>
            <consortium name="The Broad Institute Genome Sequencing Center for Infectious Disease"/>
            <person name="Wu L."/>
            <person name="Ma J."/>
        </authorList>
    </citation>
    <scope>NUCLEOTIDE SEQUENCE [LARGE SCALE GENOMIC DNA]</scope>
    <source>
        <strain evidence="3">KCTC 42587</strain>
    </source>
</reference>
<dbReference type="Proteomes" id="UP001597472">
    <property type="component" value="Unassembled WGS sequence"/>
</dbReference>
<dbReference type="RefSeq" id="WP_376892041.1">
    <property type="nucleotide sequence ID" value="NZ_JBHULS010000001.1"/>
</dbReference>
<dbReference type="Pfam" id="PF14060">
    <property type="entry name" value="DUF4252"/>
    <property type="match status" value="1"/>
</dbReference>
<dbReference type="InterPro" id="IPR025348">
    <property type="entry name" value="DUF4252"/>
</dbReference>
<sequence>MRLLFRYVFYCTLVILLATSCNSEETLQTYFVNNQETPHFITADVPTATIIADESILTPAQAAAFKTVRHLNFLGFNLNDTNKATYHAELEKVKTLLEHDKYQELLTFNDSGNTVTLKYVGTETKADEVIVLANSDRMGFGIIRILGSHMRPEDIGLLVAGFQNNQVENIAQLNTILNFFK</sequence>
<dbReference type="EMBL" id="JBHULS010000001">
    <property type="protein sequence ID" value="MFD2551023.1"/>
    <property type="molecule type" value="Genomic_DNA"/>
</dbReference>
<proteinExistence type="predicted"/>
<comment type="caution">
    <text evidence="2">The sequence shown here is derived from an EMBL/GenBank/DDBJ whole genome shotgun (WGS) entry which is preliminary data.</text>
</comment>
<feature type="signal peptide" evidence="1">
    <location>
        <begin position="1"/>
        <end position="23"/>
    </location>
</feature>
<name>A0ABW5KRY2_9FLAO</name>
<dbReference type="PROSITE" id="PS51257">
    <property type="entry name" value="PROKAR_LIPOPROTEIN"/>
    <property type="match status" value="1"/>
</dbReference>
<accession>A0ABW5KRY2</accession>
<keyword evidence="3" id="KW-1185">Reference proteome</keyword>
<feature type="chain" id="PRO_5046833888" evidence="1">
    <location>
        <begin position="24"/>
        <end position="181"/>
    </location>
</feature>
<evidence type="ECO:0000256" key="1">
    <source>
        <dbReference type="SAM" id="SignalP"/>
    </source>
</evidence>
<keyword evidence="1" id="KW-0732">Signal</keyword>
<evidence type="ECO:0000313" key="2">
    <source>
        <dbReference type="EMBL" id="MFD2551023.1"/>
    </source>
</evidence>
<organism evidence="2 3">
    <name type="scientific">Bizionia sediminis</name>
    <dbReference type="NCBI Taxonomy" id="1737064"/>
    <lineage>
        <taxon>Bacteria</taxon>
        <taxon>Pseudomonadati</taxon>
        <taxon>Bacteroidota</taxon>
        <taxon>Flavobacteriia</taxon>
        <taxon>Flavobacteriales</taxon>
        <taxon>Flavobacteriaceae</taxon>
        <taxon>Bizionia</taxon>
    </lineage>
</organism>
<evidence type="ECO:0000313" key="3">
    <source>
        <dbReference type="Proteomes" id="UP001597472"/>
    </source>
</evidence>
<gene>
    <name evidence="2" type="ORF">ACFSQP_04260</name>
</gene>